<protein>
    <recommendedName>
        <fullName evidence="8">Transcription factor domain-containing protein</fullName>
    </recommendedName>
</protein>
<evidence type="ECO:0000256" key="1">
    <source>
        <dbReference type="ARBA" id="ARBA00004123"/>
    </source>
</evidence>
<dbReference type="EMBL" id="LSSM01003915">
    <property type="protein sequence ID" value="OMJ16395.1"/>
    <property type="molecule type" value="Genomic_DNA"/>
</dbReference>
<dbReference type="GO" id="GO:0005634">
    <property type="term" value="C:nucleus"/>
    <property type="evidence" value="ECO:0007669"/>
    <property type="project" value="UniProtKB-SubCell"/>
</dbReference>
<dbReference type="GO" id="GO:0000981">
    <property type="term" value="F:DNA-binding transcription factor activity, RNA polymerase II-specific"/>
    <property type="evidence" value="ECO:0007669"/>
    <property type="project" value="InterPro"/>
</dbReference>
<dbReference type="PANTHER" id="PTHR47338:SF5">
    <property type="entry name" value="ZN(II)2CYS6 TRANSCRIPTION FACTOR (EUROFUNG)"/>
    <property type="match status" value="1"/>
</dbReference>
<sequence length="720" mass="83255">MPASIQILPDIDNIELCTRISLVNQKVKHSKLLKKAKHFTPAKLAEKKDGSYKSKASKIGETPNDIKNYTKDKKRYCDKINTEINLLLSKSALEFGYLDIDDDLVIQVIDKILQESFLSFVLSRDYVLFRLKNNSLPLHMKYSIIAVGSKLFENHVFFNNHLYMCGTVYADKAFEILSNDLGHPCIDKIFSALILVGHYEAVSSLTRTLFLTDLSIKYAYLLKMNIMDASKYNVSKSNDDWISLEYKRRVWWFLYLKCVAFGITFGSTNKISLKDVAVNLPSKDYLYHNYVTDPSLKFNKDNLPHNIDDNEIEKSDRFYLLVKAYITLGISSDFLNSTRIKLSNLPDNYHLKKSHVKERILKFEDFLRSHNSYLELDQNTSLPKKSSSELFISNRYLICYVVSIMTRLATIFVNMLDIVPYSLDPKQLHRSKVAKSICIDKAIEIMTLIKWSMSSFKLVLDNITVFYAANICGVILTNPLKIPDHPKAQKIRESFKYVFVLFKKHETCLTFLYELESSVRVSDQIFQKSIDANKNFLKLFPELKISQITKQDTNLWFVKPTSSALAYLCCSVSINSPIYKYIFIQNWFKNEVIKTRSPEYSMPNPVHKFTCSERIAFLDLSSNLKSNLSEANDLYKNSNLTIKTPYPPVNYLDMTYSLPKNQILASASQSYSYPRNLKENSHNYYSSSNSQFSSLKNSFSNTSQFTIQHNLQYDPYKNLQ</sequence>
<evidence type="ECO:0000256" key="3">
    <source>
        <dbReference type="ARBA" id="ARBA00023015"/>
    </source>
</evidence>
<evidence type="ECO:0000313" key="6">
    <source>
        <dbReference type="EMBL" id="OMJ16395.1"/>
    </source>
</evidence>
<dbReference type="OrthoDB" id="5600212at2759"/>
<accession>A0A1R1XP90</accession>
<keyword evidence="3" id="KW-0805">Transcription regulation</keyword>
<comment type="caution">
    <text evidence="6">The sequence shown here is derived from an EMBL/GenBank/DDBJ whole genome shotgun (WGS) entry which is preliminary data.</text>
</comment>
<dbReference type="AlphaFoldDB" id="A0A1R1XP90"/>
<evidence type="ECO:0000313" key="7">
    <source>
        <dbReference type="Proteomes" id="UP000187429"/>
    </source>
</evidence>
<dbReference type="PANTHER" id="PTHR47338">
    <property type="entry name" value="ZN(II)2CYS6 TRANSCRIPTION FACTOR (EUROFUNG)-RELATED"/>
    <property type="match status" value="1"/>
</dbReference>
<dbReference type="InterPro" id="IPR050815">
    <property type="entry name" value="TF_fung"/>
</dbReference>
<keyword evidence="7" id="KW-1185">Reference proteome</keyword>
<keyword evidence="5" id="KW-0539">Nucleus</keyword>
<reference evidence="7" key="1">
    <citation type="submission" date="2017-01" db="EMBL/GenBank/DDBJ databases">
        <authorList>
            <person name="Wang Y."/>
            <person name="White M."/>
            <person name="Kvist S."/>
            <person name="Moncalvo J.-M."/>
        </authorList>
    </citation>
    <scope>NUCLEOTIDE SEQUENCE [LARGE SCALE GENOMIC DNA]</scope>
    <source>
        <strain evidence="7">ID-206-W2</strain>
    </source>
</reference>
<name>A0A1R1XP90_9FUNG</name>
<gene>
    <name evidence="6" type="ORF">AYI69_g7851</name>
</gene>
<dbReference type="GO" id="GO:0046872">
    <property type="term" value="F:metal ion binding"/>
    <property type="evidence" value="ECO:0007669"/>
    <property type="project" value="UniProtKB-KW"/>
</dbReference>
<evidence type="ECO:0000256" key="4">
    <source>
        <dbReference type="ARBA" id="ARBA00023163"/>
    </source>
</evidence>
<organism evidence="6 7">
    <name type="scientific">Smittium culicis</name>
    <dbReference type="NCBI Taxonomy" id="133412"/>
    <lineage>
        <taxon>Eukaryota</taxon>
        <taxon>Fungi</taxon>
        <taxon>Fungi incertae sedis</taxon>
        <taxon>Zoopagomycota</taxon>
        <taxon>Kickxellomycotina</taxon>
        <taxon>Harpellomycetes</taxon>
        <taxon>Harpellales</taxon>
        <taxon>Legeriomycetaceae</taxon>
        <taxon>Smittium</taxon>
    </lineage>
</organism>
<dbReference type="CDD" id="cd12148">
    <property type="entry name" value="fungal_TF_MHR"/>
    <property type="match status" value="1"/>
</dbReference>
<keyword evidence="4" id="KW-0804">Transcription</keyword>
<evidence type="ECO:0000256" key="2">
    <source>
        <dbReference type="ARBA" id="ARBA00022723"/>
    </source>
</evidence>
<keyword evidence="2" id="KW-0479">Metal-binding</keyword>
<proteinExistence type="predicted"/>
<evidence type="ECO:0000256" key="5">
    <source>
        <dbReference type="ARBA" id="ARBA00023242"/>
    </source>
</evidence>
<comment type="subcellular location">
    <subcellularLocation>
        <location evidence="1">Nucleus</location>
    </subcellularLocation>
</comment>
<dbReference type="Proteomes" id="UP000187429">
    <property type="component" value="Unassembled WGS sequence"/>
</dbReference>
<evidence type="ECO:0008006" key="8">
    <source>
        <dbReference type="Google" id="ProtNLM"/>
    </source>
</evidence>